<dbReference type="Gene3D" id="1.10.10.10">
    <property type="entry name" value="Winged helix-like DNA-binding domain superfamily/Winged helix DNA-binding domain"/>
    <property type="match status" value="1"/>
</dbReference>
<keyword evidence="3" id="KW-0238">DNA-binding</keyword>
<gene>
    <name evidence="6" type="ORF">OIH86_23355</name>
</gene>
<sequence length="357" mass="40393">MKNEPLYQQIKNRIKEQIQSGKLRVGDRVPSEKELTEEYHVSQITTKNALAGLAEEGIVERIKGKGTFVCESSLTSSTSISKKSKGLIGFILPSMKTKIEQEFVNYIEKYVSKNGYHLIIKITRESQFEEADSIEMFRKLDVKGMIIFPTEKETYNEAVLRLSLDKFPLVLIDRYMENILTYSVTSENESGTYEAISYFLEKGHTNIGLVSPIITNTVTAERAKGFENAFLTKGTTINKNQWLTLNFNDISAGKTPTLIKEFLLSKSEITAVFTMNAELALYTHEAIKSIKKEARRDIELLSFDPSGISGVSFIQQNIAECSKKTVNLLLEQLEGHYSPKRIYVPVDLEIVNDEESI</sequence>
<proteinExistence type="predicted"/>
<dbReference type="RefSeq" id="WP_264144851.1">
    <property type="nucleotide sequence ID" value="NZ_JAOYEY010000051.1"/>
</dbReference>
<dbReference type="Proteomes" id="UP001526147">
    <property type="component" value="Unassembled WGS sequence"/>
</dbReference>
<protein>
    <submittedName>
        <fullName evidence="6">GntR family transcriptional regulator</fullName>
    </submittedName>
</protein>
<dbReference type="PROSITE" id="PS50949">
    <property type="entry name" value="HTH_GNTR"/>
    <property type="match status" value="1"/>
</dbReference>
<evidence type="ECO:0000256" key="3">
    <source>
        <dbReference type="ARBA" id="ARBA00023125"/>
    </source>
</evidence>
<evidence type="ECO:0000313" key="7">
    <source>
        <dbReference type="Proteomes" id="UP001526147"/>
    </source>
</evidence>
<reference evidence="6 7" key="1">
    <citation type="submission" date="2022-10" db="EMBL/GenBank/DDBJ databases">
        <title>Draft genome assembly of moderately radiation resistant bacterium Metabacillus halosaccharovorans.</title>
        <authorList>
            <person name="Pal S."/>
            <person name="Gopinathan A."/>
        </authorList>
    </citation>
    <scope>NUCLEOTIDE SEQUENCE [LARGE SCALE GENOMIC DNA]</scope>
    <source>
        <strain evidence="6 7">VITHBRA001</strain>
    </source>
</reference>
<dbReference type="InterPro" id="IPR036390">
    <property type="entry name" value="WH_DNA-bd_sf"/>
</dbReference>
<evidence type="ECO:0000259" key="5">
    <source>
        <dbReference type="PROSITE" id="PS50949"/>
    </source>
</evidence>
<organism evidence="6 7">
    <name type="scientific">Metabacillus halosaccharovorans</name>
    <dbReference type="NCBI Taxonomy" id="930124"/>
    <lineage>
        <taxon>Bacteria</taxon>
        <taxon>Bacillati</taxon>
        <taxon>Bacillota</taxon>
        <taxon>Bacilli</taxon>
        <taxon>Bacillales</taxon>
        <taxon>Bacillaceae</taxon>
        <taxon>Metabacillus</taxon>
    </lineage>
</organism>
<dbReference type="SUPFAM" id="SSF46785">
    <property type="entry name" value="Winged helix' DNA-binding domain"/>
    <property type="match status" value="1"/>
</dbReference>
<dbReference type="InterPro" id="IPR000524">
    <property type="entry name" value="Tscrpt_reg_HTH_GntR"/>
</dbReference>
<evidence type="ECO:0000256" key="4">
    <source>
        <dbReference type="ARBA" id="ARBA00023163"/>
    </source>
</evidence>
<dbReference type="EMBL" id="JAOYEY010000051">
    <property type="protein sequence ID" value="MCV9888593.1"/>
    <property type="molecule type" value="Genomic_DNA"/>
</dbReference>
<evidence type="ECO:0000256" key="2">
    <source>
        <dbReference type="ARBA" id="ARBA00023015"/>
    </source>
</evidence>
<evidence type="ECO:0000256" key="1">
    <source>
        <dbReference type="ARBA" id="ARBA00022491"/>
    </source>
</evidence>
<dbReference type="CDD" id="cd07377">
    <property type="entry name" value="WHTH_GntR"/>
    <property type="match status" value="1"/>
</dbReference>
<keyword evidence="1" id="KW-0678">Repressor</keyword>
<dbReference type="Pfam" id="PF00392">
    <property type="entry name" value="GntR"/>
    <property type="match status" value="1"/>
</dbReference>
<dbReference type="InterPro" id="IPR036388">
    <property type="entry name" value="WH-like_DNA-bd_sf"/>
</dbReference>
<dbReference type="SUPFAM" id="SSF53822">
    <property type="entry name" value="Periplasmic binding protein-like I"/>
    <property type="match status" value="1"/>
</dbReference>
<dbReference type="PANTHER" id="PTHR30146">
    <property type="entry name" value="LACI-RELATED TRANSCRIPTIONAL REPRESSOR"/>
    <property type="match status" value="1"/>
</dbReference>
<feature type="domain" description="HTH gntR-type" evidence="5">
    <location>
        <begin position="4"/>
        <end position="72"/>
    </location>
</feature>
<name>A0ABT3DNX7_9BACI</name>
<dbReference type="Gene3D" id="3.40.50.2300">
    <property type="match status" value="2"/>
</dbReference>
<keyword evidence="4" id="KW-0804">Transcription</keyword>
<keyword evidence="2" id="KW-0805">Transcription regulation</keyword>
<dbReference type="PRINTS" id="PR00035">
    <property type="entry name" value="HTHGNTR"/>
</dbReference>
<comment type="caution">
    <text evidence="6">The sequence shown here is derived from an EMBL/GenBank/DDBJ whole genome shotgun (WGS) entry which is preliminary data.</text>
</comment>
<keyword evidence="7" id="KW-1185">Reference proteome</keyword>
<dbReference type="InterPro" id="IPR028082">
    <property type="entry name" value="Peripla_BP_I"/>
</dbReference>
<dbReference type="SMART" id="SM00345">
    <property type="entry name" value="HTH_GNTR"/>
    <property type="match status" value="1"/>
</dbReference>
<evidence type="ECO:0000313" key="6">
    <source>
        <dbReference type="EMBL" id="MCV9888593.1"/>
    </source>
</evidence>
<accession>A0ABT3DNX7</accession>
<dbReference type="InterPro" id="IPR001761">
    <property type="entry name" value="Peripla_BP/Lac1_sug-bd_dom"/>
</dbReference>
<dbReference type="PANTHER" id="PTHR30146:SF95">
    <property type="entry name" value="RIBOSE OPERON REPRESSOR"/>
    <property type="match status" value="1"/>
</dbReference>
<dbReference type="Pfam" id="PF00532">
    <property type="entry name" value="Peripla_BP_1"/>
    <property type="match status" value="1"/>
</dbReference>